<dbReference type="PANTHER" id="PTHR45694:SF18">
    <property type="entry name" value="GLUTAREDOXIN-1-RELATED"/>
    <property type="match status" value="1"/>
</dbReference>
<evidence type="ECO:0000313" key="2">
    <source>
        <dbReference type="EMBL" id="OMJ93107.1"/>
    </source>
</evidence>
<dbReference type="InterPro" id="IPR002109">
    <property type="entry name" value="Glutaredoxin"/>
</dbReference>
<gene>
    <name evidence="2" type="ORF">SteCoe_4055</name>
</gene>
<dbReference type="GO" id="GO:0005737">
    <property type="term" value="C:cytoplasm"/>
    <property type="evidence" value="ECO:0007669"/>
    <property type="project" value="TreeGrafter"/>
</dbReference>
<dbReference type="Pfam" id="PF00462">
    <property type="entry name" value="Glutaredoxin"/>
    <property type="match status" value="1"/>
</dbReference>
<sequence>MGIIPVVYELDQMPNGNTIKQHLFEITNQETVPNIFIGGRHIGGNSELQDGLKNGSVQAKLRAAGVNFH</sequence>
<comment type="caution">
    <text evidence="2">The sequence shown here is derived from an EMBL/GenBank/DDBJ whole genome shotgun (WGS) entry which is preliminary data.</text>
</comment>
<dbReference type="Gene3D" id="3.40.30.10">
    <property type="entry name" value="Glutaredoxin"/>
    <property type="match status" value="1"/>
</dbReference>
<dbReference type="Proteomes" id="UP000187209">
    <property type="component" value="Unassembled WGS sequence"/>
</dbReference>
<dbReference type="PROSITE" id="PS51354">
    <property type="entry name" value="GLUTAREDOXIN_2"/>
    <property type="match status" value="1"/>
</dbReference>
<accession>A0A1R2CVS1</accession>
<dbReference type="OrthoDB" id="418495at2759"/>
<dbReference type="InterPro" id="IPR036249">
    <property type="entry name" value="Thioredoxin-like_sf"/>
</dbReference>
<evidence type="ECO:0000259" key="1">
    <source>
        <dbReference type="Pfam" id="PF00462"/>
    </source>
</evidence>
<dbReference type="EMBL" id="MPUH01000049">
    <property type="protein sequence ID" value="OMJ93107.1"/>
    <property type="molecule type" value="Genomic_DNA"/>
</dbReference>
<name>A0A1R2CVS1_9CILI</name>
<dbReference type="AlphaFoldDB" id="A0A1R2CVS1"/>
<dbReference type="GO" id="GO:0034599">
    <property type="term" value="P:cellular response to oxidative stress"/>
    <property type="evidence" value="ECO:0007669"/>
    <property type="project" value="TreeGrafter"/>
</dbReference>
<dbReference type="GO" id="GO:0015038">
    <property type="term" value="F:glutathione disulfide oxidoreductase activity"/>
    <property type="evidence" value="ECO:0007669"/>
    <property type="project" value="TreeGrafter"/>
</dbReference>
<dbReference type="SUPFAM" id="SSF52833">
    <property type="entry name" value="Thioredoxin-like"/>
    <property type="match status" value="1"/>
</dbReference>
<dbReference type="InterPro" id="IPR014025">
    <property type="entry name" value="Glutaredoxin_subgr"/>
</dbReference>
<dbReference type="PRINTS" id="PR00160">
    <property type="entry name" value="GLUTAREDOXIN"/>
</dbReference>
<organism evidence="2 3">
    <name type="scientific">Stentor coeruleus</name>
    <dbReference type="NCBI Taxonomy" id="5963"/>
    <lineage>
        <taxon>Eukaryota</taxon>
        <taxon>Sar</taxon>
        <taxon>Alveolata</taxon>
        <taxon>Ciliophora</taxon>
        <taxon>Postciliodesmatophora</taxon>
        <taxon>Heterotrichea</taxon>
        <taxon>Heterotrichida</taxon>
        <taxon>Stentoridae</taxon>
        <taxon>Stentor</taxon>
    </lineage>
</organism>
<reference evidence="2 3" key="1">
    <citation type="submission" date="2016-11" db="EMBL/GenBank/DDBJ databases">
        <title>The macronuclear genome of Stentor coeruleus: a giant cell with tiny introns.</title>
        <authorList>
            <person name="Slabodnick M."/>
            <person name="Ruby J.G."/>
            <person name="Reiff S.B."/>
            <person name="Swart E.C."/>
            <person name="Gosai S."/>
            <person name="Prabakaran S."/>
            <person name="Witkowska E."/>
            <person name="Larue G.E."/>
            <person name="Fisher S."/>
            <person name="Freeman R.M."/>
            <person name="Gunawardena J."/>
            <person name="Chu W."/>
            <person name="Stover N.A."/>
            <person name="Gregory B.D."/>
            <person name="Nowacki M."/>
            <person name="Derisi J."/>
            <person name="Roy S.W."/>
            <person name="Marshall W.F."/>
            <person name="Sood P."/>
        </authorList>
    </citation>
    <scope>NUCLEOTIDE SEQUENCE [LARGE SCALE GENOMIC DNA]</scope>
    <source>
        <strain evidence="2">WM001</strain>
    </source>
</reference>
<evidence type="ECO:0000313" key="3">
    <source>
        <dbReference type="Proteomes" id="UP000187209"/>
    </source>
</evidence>
<dbReference type="PANTHER" id="PTHR45694">
    <property type="entry name" value="GLUTAREDOXIN 2"/>
    <property type="match status" value="1"/>
</dbReference>
<protein>
    <recommendedName>
        <fullName evidence="1">Glutaredoxin domain-containing protein</fullName>
    </recommendedName>
</protein>
<proteinExistence type="predicted"/>
<keyword evidence="3" id="KW-1185">Reference proteome</keyword>
<feature type="domain" description="Glutaredoxin" evidence="1">
    <location>
        <begin position="2"/>
        <end position="42"/>
    </location>
</feature>